<accession>A0A2R6Q7B8</accession>
<feature type="non-terminal residue" evidence="1">
    <location>
        <position position="1"/>
    </location>
</feature>
<dbReference type="STRING" id="98765.A0A2R6Q7B8"/>
<evidence type="ECO:0000313" key="2">
    <source>
        <dbReference type="Proteomes" id="UP000186601"/>
    </source>
</evidence>
<reference evidence="1 2" key="1">
    <citation type="submission" date="2018-02" db="EMBL/GenBank/DDBJ databases">
        <title>Genome sequence of the basidiomycete white-rot fungus Phlebia centrifuga.</title>
        <authorList>
            <person name="Granchi Z."/>
            <person name="Peng M."/>
            <person name="de Vries R.P."/>
            <person name="Hilden K."/>
            <person name="Makela M.R."/>
            <person name="Grigoriev I."/>
            <person name="Riley R."/>
        </authorList>
    </citation>
    <scope>NUCLEOTIDE SEQUENCE [LARGE SCALE GENOMIC DNA]</scope>
    <source>
        <strain evidence="1 2">FBCC195</strain>
    </source>
</reference>
<keyword evidence="2" id="KW-1185">Reference proteome</keyword>
<name>A0A2R6Q7B8_9APHY</name>
<proteinExistence type="predicted"/>
<gene>
    <name evidence="1" type="ORF">PHLCEN_2v4019</name>
</gene>
<dbReference type="Proteomes" id="UP000186601">
    <property type="component" value="Unassembled WGS sequence"/>
</dbReference>
<protein>
    <submittedName>
        <fullName evidence="1">Uncharacterized protein</fullName>
    </submittedName>
</protein>
<dbReference type="AlphaFoldDB" id="A0A2R6Q7B8"/>
<sequence length="70" mass="7934">DWDAIARHSPDVQMLLLEQVKHRVQEISGIHPVYDNMCLDSCIAFTGLFAHLTQCPTCGKNCYLEDEKGK</sequence>
<organism evidence="1 2">
    <name type="scientific">Hermanssonia centrifuga</name>
    <dbReference type="NCBI Taxonomy" id="98765"/>
    <lineage>
        <taxon>Eukaryota</taxon>
        <taxon>Fungi</taxon>
        <taxon>Dikarya</taxon>
        <taxon>Basidiomycota</taxon>
        <taxon>Agaricomycotina</taxon>
        <taxon>Agaricomycetes</taxon>
        <taxon>Polyporales</taxon>
        <taxon>Meruliaceae</taxon>
        <taxon>Hermanssonia</taxon>
    </lineage>
</organism>
<dbReference type="OrthoDB" id="3266386at2759"/>
<dbReference type="EMBL" id="MLYV02000391">
    <property type="protein sequence ID" value="PSS03308.1"/>
    <property type="molecule type" value="Genomic_DNA"/>
</dbReference>
<evidence type="ECO:0000313" key="1">
    <source>
        <dbReference type="EMBL" id="PSS03308.1"/>
    </source>
</evidence>
<comment type="caution">
    <text evidence="1">The sequence shown here is derived from an EMBL/GenBank/DDBJ whole genome shotgun (WGS) entry which is preliminary data.</text>
</comment>